<dbReference type="Gene3D" id="2.130.10.10">
    <property type="entry name" value="YVTN repeat-like/Quinoprotein amine dehydrogenase"/>
    <property type="match status" value="2"/>
</dbReference>
<dbReference type="Pfam" id="PF00072">
    <property type="entry name" value="Response_reg"/>
    <property type="match status" value="1"/>
</dbReference>
<dbReference type="InterPro" id="IPR003018">
    <property type="entry name" value="GAF"/>
</dbReference>
<dbReference type="RefSeq" id="WP_019921823.1">
    <property type="nucleotide sequence ID" value="NZ_CP140152.1"/>
</dbReference>
<dbReference type="SMART" id="SM00387">
    <property type="entry name" value="HATPase_c"/>
    <property type="match status" value="1"/>
</dbReference>
<evidence type="ECO:0000259" key="11">
    <source>
        <dbReference type="PROSITE" id="PS50110"/>
    </source>
</evidence>
<dbReference type="InterPro" id="IPR004358">
    <property type="entry name" value="Sig_transdc_His_kin-like_C"/>
</dbReference>
<dbReference type="InterPro" id="IPR008207">
    <property type="entry name" value="Sig_transdc_His_kin_Hpt_dom"/>
</dbReference>
<dbReference type="InterPro" id="IPR036097">
    <property type="entry name" value="HisK_dim/P_sf"/>
</dbReference>
<evidence type="ECO:0000259" key="10">
    <source>
        <dbReference type="PROSITE" id="PS50109"/>
    </source>
</evidence>
<evidence type="ECO:0000259" key="12">
    <source>
        <dbReference type="PROSITE" id="PS50894"/>
    </source>
</evidence>
<accession>A0ABZ0XVR7</accession>
<dbReference type="InterPro" id="IPR011123">
    <property type="entry name" value="Y_Y_Y"/>
</dbReference>
<dbReference type="SUPFAM" id="SSF63829">
    <property type="entry name" value="Calcium-dependent phosphotriesterase"/>
    <property type="match status" value="3"/>
</dbReference>
<dbReference type="PROSITE" id="PS50109">
    <property type="entry name" value="HIS_KIN"/>
    <property type="match status" value="1"/>
</dbReference>
<dbReference type="InterPro" id="IPR003661">
    <property type="entry name" value="HisK_dim/P_dom"/>
</dbReference>
<gene>
    <name evidence="13" type="ORF">SR858_19790</name>
</gene>
<feature type="modified residue" description="Phosphohistidine" evidence="7">
    <location>
        <position position="1617"/>
    </location>
</feature>
<evidence type="ECO:0000256" key="5">
    <source>
        <dbReference type="ARBA" id="ARBA00022777"/>
    </source>
</evidence>
<dbReference type="Gene3D" id="1.20.120.160">
    <property type="entry name" value="HPT domain"/>
    <property type="match status" value="1"/>
</dbReference>
<dbReference type="Pfam" id="PF13185">
    <property type="entry name" value="GAF_2"/>
    <property type="match status" value="1"/>
</dbReference>
<dbReference type="PROSITE" id="PS50110">
    <property type="entry name" value="RESPONSE_REGULATORY"/>
    <property type="match status" value="1"/>
</dbReference>
<dbReference type="InterPro" id="IPR036890">
    <property type="entry name" value="HATPase_C_sf"/>
</dbReference>
<dbReference type="InterPro" id="IPR011006">
    <property type="entry name" value="CheY-like_superfamily"/>
</dbReference>
<dbReference type="EC" id="2.7.13.3" evidence="2"/>
<dbReference type="CDD" id="cd17546">
    <property type="entry name" value="REC_hyHK_CKI1_RcsC-like"/>
    <property type="match status" value="1"/>
</dbReference>
<feature type="coiled-coil region" evidence="9">
    <location>
        <begin position="1113"/>
        <end position="1147"/>
    </location>
</feature>
<evidence type="ECO:0000256" key="4">
    <source>
        <dbReference type="ARBA" id="ARBA00022679"/>
    </source>
</evidence>
<dbReference type="SUPFAM" id="SSF55781">
    <property type="entry name" value="GAF domain-like"/>
    <property type="match status" value="1"/>
</dbReference>
<dbReference type="Gene3D" id="3.40.50.2300">
    <property type="match status" value="1"/>
</dbReference>
<dbReference type="Pfam" id="PF00512">
    <property type="entry name" value="HisKA"/>
    <property type="match status" value="1"/>
</dbReference>
<evidence type="ECO:0000256" key="7">
    <source>
        <dbReference type="PROSITE-ProRule" id="PRU00110"/>
    </source>
</evidence>
<evidence type="ECO:0000256" key="8">
    <source>
        <dbReference type="PROSITE-ProRule" id="PRU00169"/>
    </source>
</evidence>
<evidence type="ECO:0000256" key="2">
    <source>
        <dbReference type="ARBA" id="ARBA00012438"/>
    </source>
</evidence>
<dbReference type="SUPFAM" id="SSF47226">
    <property type="entry name" value="Histidine-containing phosphotransfer domain, HPT domain"/>
    <property type="match status" value="1"/>
</dbReference>
<dbReference type="InterPro" id="IPR015943">
    <property type="entry name" value="WD40/YVTN_repeat-like_dom_sf"/>
</dbReference>
<keyword evidence="9" id="KW-0175">Coiled coil</keyword>
<dbReference type="SUPFAM" id="SSF52172">
    <property type="entry name" value="CheY-like"/>
    <property type="match status" value="1"/>
</dbReference>
<keyword evidence="5" id="KW-0418">Kinase</keyword>
<dbReference type="Gene3D" id="3.30.450.40">
    <property type="match status" value="1"/>
</dbReference>
<feature type="domain" description="Response regulatory" evidence="11">
    <location>
        <begin position="1403"/>
        <end position="1525"/>
    </location>
</feature>
<dbReference type="InterPro" id="IPR029016">
    <property type="entry name" value="GAF-like_dom_sf"/>
</dbReference>
<dbReference type="EMBL" id="CP140152">
    <property type="protein sequence ID" value="WQH03277.1"/>
    <property type="molecule type" value="Genomic_DNA"/>
</dbReference>
<dbReference type="InterPro" id="IPR001789">
    <property type="entry name" value="Sig_transdc_resp-reg_receiver"/>
</dbReference>
<dbReference type="Pfam" id="PF07494">
    <property type="entry name" value="Reg_prop"/>
    <property type="match status" value="6"/>
</dbReference>
<feature type="coiled-coil region" evidence="9">
    <location>
        <begin position="833"/>
        <end position="916"/>
    </location>
</feature>
<dbReference type="SUPFAM" id="SSF55874">
    <property type="entry name" value="ATPase domain of HSP90 chaperone/DNA topoisomerase II/histidine kinase"/>
    <property type="match status" value="1"/>
</dbReference>
<dbReference type="Gene3D" id="1.10.287.130">
    <property type="match status" value="1"/>
</dbReference>
<dbReference type="CDD" id="cd00082">
    <property type="entry name" value="HisKA"/>
    <property type="match status" value="1"/>
</dbReference>
<reference evidence="13 14" key="1">
    <citation type="submission" date="2023-11" db="EMBL/GenBank/DDBJ databases">
        <title>MicrobeMod: A computational toolkit for identifying prokaryotic methylation and restriction-modification with nanopore sequencing.</title>
        <authorList>
            <person name="Crits-Christoph A."/>
            <person name="Kang S.C."/>
            <person name="Lee H."/>
            <person name="Ostrov N."/>
        </authorList>
    </citation>
    <scope>NUCLEOTIDE SEQUENCE [LARGE SCALE GENOMIC DNA]</scope>
    <source>
        <strain evidence="13 14">ATCC 25935</strain>
    </source>
</reference>
<dbReference type="PANTHER" id="PTHR43547">
    <property type="entry name" value="TWO-COMPONENT HISTIDINE KINASE"/>
    <property type="match status" value="1"/>
</dbReference>
<dbReference type="CDD" id="cd16922">
    <property type="entry name" value="HATPase_EvgS-ArcB-TorS-like"/>
    <property type="match status" value="1"/>
</dbReference>
<protein>
    <recommendedName>
        <fullName evidence="2">histidine kinase</fullName>
        <ecNumber evidence="2">2.7.13.3</ecNumber>
    </recommendedName>
</protein>
<dbReference type="InterPro" id="IPR003594">
    <property type="entry name" value="HATPase_dom"/>
</dbReference>
<evidence type="ECO:0000256" key="1">
    <source>
        <dbReference type="ARBA" id="ARBA00000085"/>
    </source>
</evidence>
<dbReference type="InterPro" id="IPR011110">
    <property type="entry name" value="Reg_prop"/>
</dbReference>
<dbReference type="Proteomes" id="UP001326110">
    <property type="component" value="Chromosome"/>
</dbReference>
<keyword evidence="6" id="KW-0902">Two-component regulatory system</keyword>
<comment type="catalytic activity">
    <reaction evidence="1">
        <text>ATP + protein L-histidine = ADP + protein N-phospho-L-histidine.</text>
        <dbReference type="EC" id="2.7.13.3"/>
    </reaction>
</comment>
<evidence type="ECO:0000256" key="3">
    <source>
        <dbReference type="ARBA" id="ARBA00022553"/>
    </source>
</evidence>
<dbReference type="InterPro" id="IPR036641">
    <property type="entry name" value="HPT_dom_sf"/>
</dbReference>
<dbReference type="Pfam" id="PF07495">
    <property type="entry name" value="Y_Y_Y"/>
    <property type="match status" value="1"/>
</dbReference>
<dbReference type="SMART" id="SM00448">
    <property type="entry name" value="REC"/>
    <property type="match status" value="1"/>
</dbReference>
<dbReference type="SUPFAM" id="SSF47384">
    <property type="entry name" value="Homodimeric domain of signal transducing histidine kinase"/>
    <property type="match status" value="1"/>
</dbReference>
<dbReference type="InterPro" id="IPR013783">
    <property type="entry name" value="Ig-like_fold"/>
</dbReference>
<dbReference type="PRINTS" id="PR00344">
    <property type="entry name" value="BCTRLSENSOR"/>
</dbReference>
<evidence type="ECO:0000313" key="13">
    <source>
        <dbReference type="EMBL" id="WQH03277.1"/>
    </source>
</evidence>
<keyword evidence="14" id="KW-1185">Reference proteome</keyword>
<dbReference type="Pfam" id="PF01627">
    <property type="entry name" value="Hpt"/>
    <property type="match status" value="1"/>
</dbReference>
<keyword evidence="3 8" id="KW-0597">Phosphoprotein</keyword>
<dbReference type="Pfam" id="PF02518">
    <property type="entry name" value="HATPase_c"/>
    <property type="match status" value="1"/>
</dbReference>
<dbReference type="Gene3D" id="2.60.40.10">
    <property type="entry name" value="Immunoglobulins"/>
    <property type="match status" value="1"/>
</dbReference>
<dbReference type="SMART" id="SM00065">
    <property type="entry name" value="GAF"/>
    <property type="match status" value="1"/>
</dbReference>
<dbReference type="Gene3D" id="3.30.565.10">
    <property type="entry name" value="Histidine kinase-like ATPase, C-terminal domain"/>
    <property type="match status" value="1"/>
</dbReference>
<evidence type="ECO:0000256" key="6">
    <source>
        <dbReference type="ARBA" id="ARBA00023012"/>
    </source>
</evidence>
<name>A0ABZ0XVR7_9BURK</name>
<keyword evidence="4" id="KW-0808">Transferase</keyword>
<feature type="domain" description="HPt" evidence="12">
    <location>
        <begin position="1578"/>
        <end position="1667"/>
    </location>
</feature>
<organism evidence="13 14">
    <name type="scientific">Duganella zoogloeoides</name>
    <dbReference type="NCBI Taxonomy" id="75659"/>
    <lineage>
        <taxon>Bacteria</taxon>
        <taxon>Pseudomonadati</taxon>
        <taxon>Pseudomonadota</taxon>
        <taxon>Betaproteobacteria</taxon>
        <taxon>Burkholderiales</taxon>
        <taxon>Oxalobacteraceae</taxon>
        <taxon>Telluria group</taxon>
        <taxon>Duganella</taxon>
    </lineage>
</organism>
<proteinExistence type="predicted"/>
<dbReference type="InterPro" id="IPR005467">
    <property type="entry name" value="His_kinase_dom"/>
</dbReference>
<dbReference type="PROSITE" id="PS50894">
    <property type="entry name" value="HPT"/>
    <property type="match status" value="1"/>
</dbReference>
<dbReference type="PANTHER" id="PTHR43547:SF2">
    <property type="entry name" value="HYBRID SIGNAL TRANSDUCTION HISTIDINE KINASE C"/>
    <property type="match status" value="1"/>
</dbReference>
<feature type="domain" description="Histidine kinase" evidence="10">
    <location>
        <begin position="1147"/>
        <end position="1383"/>
    </location>
</feature>
<dbReference type="SMART" id="SM00388">
    <property type="entry name" value="HisKA"/>
    <property type="match status" value="1"/>
</dbReference>
<evidence type="ECO:0000256" key="9">
    <source>
        <dbReference type="SAM" id="Coils"/>
    </source>
</evidence>
<feature type="modified residue" description="4-aspartylphosphate" evidence="8">
    <location>
        <position position="1452"/>
    </location>
</feature>
<evidence type="ECO:0000313" key="14">
    <source>
        <dbReference type="Proteomes" id="UP001326110"/>
    </source>
</evidence>
<sequence>MYALNHLWRHLLAPALLLWVLGAAAAWGGPPPRTLRFEQLSVEHGLAQESVLAIAQDKQGFIWLGTQAGLTRFDGYRTVTYKSAVSDPRTLADNWVRVLHVDPSGQLWVGTDGGLDRYDPATRTFVHYLPTAPVQRGNGNRHVRAIADDGLGGLWVATADGLHHLDPATGRFTSWHHDPADAGSLVNDQVNALARDAAGRLWVATATGLDMLAPGATRFVHYRLDAGGDSRFNAVLALQVDHNQVLWVGTMGGLEQWRIGDKGEPQRWRLGTAEGLRPGASITALYEDIEKQLWIGTHADGLLRWLPAEQRLVQYRHQFSDSHSLADNQVSALFRDRVGTFWVGTWNDGASRVDMGSGGFARIVRHTEDSDALSDNKVRAIATAATQDGDGRLWLGTGAGLNLYDPKTGRSKVWRHDPARPDSLSDDQVTALWRAPDGTGAVWIGGRAGVNHLDPATGTIRTLSFVRGDPASDTIRNIVADRAGLLWIASRGGLHRLDPKTMDVHTYRHNPADSASLADNVVRPILEDRRGRLWVGSFNGLDLLDRKTGTFRHFRRNPTDPQSLSHDEVHSLYEDDTGTLWVGTAAGLNRMETAADGTITFRRYLRKDGIADDAIAAILPDSVGNLWLSTNSGLSKFNIATGMVRNYSDADGTIEGAYFDGSALRTPDGTLYFGGFNGITAFAPQAVRENSVAPPVAITDFQVFNKSLKAGQGDHADVLKTAIEHTGELTLRQADSVFSLEFAALHYAAPQRNRFAYQLQGFDEDWVVTDATKRFATYTNLDPGEYVFRVKAANKDGVWNDNAATLRITILPPFWKTWWFRALVTLLLLGAAYAAYQARMRSLHRQQQRLEELVESRTAEVQHKNRLLQQQKHELELRRLEAESQRAEAEQRRLDAERQTEEVEKAHRNISVLSELGREMSATLDMETLMSTLYRHVHDLMQAEIFGIGFVREQDGVIHFPFAVEAGVRTMPYQRQLDDPNQLAVWCLTHGKPLLINDFDTEYRRYMDDTGLGALAPCVREDGVRMPGAKSMMYAPLVVGDRVVGLLSVQSVARNVYRQVHLDMLQTLASHAAAGLENARAYHQLEDTLQTLRQTQGQLLLQERQVRLHTEELALANRALQDNDERLRQAKQKAEDATRQKSEFLANMSHEMRTPLAGVIGMLGFSLRDPSLQDGTREQILRGQANAQSLLTIINDLLDFSKIEAGKLTIENIDFSLTSTVENVVSLFEEQAAAHSVGFELVFGDDLPQFVVGDPTRLRQVLVNLVGNAFKFTRSGTVTMRVERLPEEGETADDIAALAGRKGVINRIRFLVEDTGIGIDAEAIPRLFQKFEQADASTTRRYGGTGLGLAICRQLVELMGGSINAVSAPGSGSTFMFELPLANGVAPPTVTHVPREPHSHQLRVLCAEDFPTNQIIIRMMLEDLGHKVDIAANGALAVKACALTRYDLILMDGRMPELDGASATRLIRAGGPEDAPVRDQELMIIALTANASEEDRSRYLAAGMDDFLTKPIDEEKLHFQLSRAIERQLQRGFHLPPMAHKVTTQGTPSRAGTPDLDAMFGVEPAAPDTARLAQHSGSGDLKARLRGAFRQDAPLRLADLEAALAAGDADTAGRLLHGMKGSAGYLEEQELQALCGELETCADHGQWQQIEVALPRLRMLLDQASRV</sequence>